<reference evidence="3" key="1">
    <citation type="submission" date="2015-09" db="EMBL/GenBank/DDBJ databases">
        <authorList>
            <consortium name="Pathogen Informatics"/>
        </authorList>
    </citation>
    <scope>NUCLEOTIDE SEQUENCE</scope>
    <source>
        <strain evidence="3">2789STDY5834896</strain>
    </source>
</reference>
<feature type="domain" description="YfjL-like C-terminal" evidence="1">
    <location>
        <begin position="121"/>
        <end position="227"/>
    </location>
</feature>
<gene>
    <name evidence="3" type="ORF">SAMEA3545359_00875</name>
</gene>
<evidence type="ECO:0000259" key="1">
    <source>
        <dbReference type="Pfam" id="PF24911"/>
    </source>
</evidence>
<name>A0A1C6HJ16_9FIRM</name>
<sequence length="273" mass="30501">MTAKKRLLKLGALLAALLLIAAIAGVAASFLGDPVSAAIAQKGIDRYLRQQYPHSQLQVKKPVYNFKLGRYTAQVQDPDHVDAHFSVEWKPHFFGGSVCYDSYDTSVTALHNTALRLEESFSSYLQPHLAQIEGLKQVDPRVEFTATAYEDLSPYLQLDMPFDPRQQLPLQLQLFVDLGDMSCQQLAALFTQVHQRCLDAGVAVQCYHLSSFAENGPTIRVENLCPADIESGQLAALLQNALQNPDPIGQKPKEEITDEEYRQYRDRLHVSVS</sequence>
<protein>
    <submittedName>
        <fullName evidence="3">Uncharacterized protein</fullName>
    </submittedName>
</protein>
<dbReference type="InterPro" id="IPR057359">
    <property type="entry name" value="YfjL_N"/>
</dbReference>
<dbReference type="EMBL" id="FMHG01000001">
    <property type="protein sequence ID" value="SCJ57430.1"/>
    <property type="molecule type" value="Genomic_DNA"/>
</dbReference>
<dbReference type="InterPro" id="IPR056905">
    <property type="entry name" value="YfjL_C"/>
</dbReference>
<dbReference type="AlphaFoldDB" id="A0A1C6HJ16"/>
<accession>A0A1C6HJ16</accession>
<proteinExistence type="predicted"/>
<dbReference type="Pfam" id="PF25425">
    <property type="entry name" value="YfjL_N"/>
    <property type="match status" value="1"/>
</dbReference>
<dbReference type="Pfam" id="PF24911">
    <property type="entry name" value="YfjL_C"/>
    <property type="match status" value="1"/>
</dbReference>
<organism evidence="3">
    <name type="scientific">uncultured Anaerotruncus sp</name>
    <dbReference type="NCBI Taxonomy" id="905011"/>
    <lineage>
        <taxon>Bacteria</taxon>
        <taxon>Bacillati</taxon>
        <taxon>Bacillota</taxon>
        <taxon>Clostridia</taxon>
        <taxon>Eubacteriales</taxon>
        <taxon>Oscillospiraceae</taxon>
        <taxon>Anaerotruncus</taxon>
        <taxon>environmental samples</taxon>
    </lineage>
</organism>
<evidence type="ECO:0000313" key="3">
    <source>
        <dbReference type="EMBL" id="SCJ57430.1"/>
    </source>
</evidence>
<evidence type="ECO:0000259" key="2">
    <source>
        <dbReference type="Pfam" id="PF25425"/>
    </source>
</evidence>
<feature type="domain" description="YfjL-like N-terminal" evidence="2">
    <location>
        <begin position="9"/>
        <end position="101"/>
    </location>
</feature>